<dbReference type="eggNOG" id="ENOG502RJKD">
    <property type="taxonomic scope" value="Eukaryota"/>
</dbReference>
<protein>
    <submittedName>
        <fullName evidence="1">Podospora anserina S mat+ genomic DNA chromosome 6, supercontig 2</fullName>
    </submittedName>
</protein>
<dbReference type="AlphaFoldDB" id="B2B3Y8"/>
<dbReference type="InterPro" id="IPR036028">
    <property type="entry name" value="SH3-like_dom_sf"/>
</dbReference>
<evidence type="ECO:0000313" key="3">
    <source>
        <dbReference type="Proteomes" id="UP000001197"/>
    </source>
</evidence>
<dbReference type="KEGG" id="pan:PODANSg7727"/>
<dbReference type="EMBL" id="CU638744">
    <property type="protein sequence ID" value="CAP71824.1"/>
    <property type="molecule type" value="Genomic_DNA"/>
</dbReference>
<dbReference type="GeneID" id="6194798"/>
<reference evidence="3" key="3">
    <citation type="journal article" date="2014" name="Genetics">
        <title>Maintaining two mating types: Structure of the mating type locus and its role in heterokaryosis in Podospora anserina.</title>
        <authorList>
            <person name="Grognet P."/>
            <person name="Bidard F."/>
            <person name="Kuchly C."/>
            <person name="Tong L.C.H."/>
            <person name="Coppin E."/>
            <person name="Benkhali J.A."/>
            <person name="Couloux A."/>
            <person name="Wincker P."/>
            <person name="Debuchy R."/>
            <person name="Silar P."/>
        </authorList>
    </citation>
    <scope>GENOME REANNOTATION</scope>
    <source>
        <strain evidence="3">S / ATCC MYA-4624 / DSM 980 / FGSC 10383</strain>
    </source>
</reference>
<reference evidence="2" key="4">
    <citation type="submission" date="2015-04" db="EMBL/GenBank/DDBJ databases">
        <title>Maintaining two mating types: Structure of the mating type locus and its role in heterokaryosis in Podospora anserina.</title>
        <authorList>
            <person name="Grognet P."/>
            <person name="Bidard F."/>
            <person name="Kuchly C."/>
            <person name="Chan Ho Tong L."/>
            <person name="Coppin E."/>
            <person name="Ait Benkhali J."/>
            <person name="Couloux A."/>
            <person name="Wincker P."/>
            <person name="Debuchy R."/>
            <person name="Silar P."/>
        </authorList>
    </citation>
    <scope>NUCLEOTIDE SEQUENCE</scope>
</reference>
<name>B2B3Y8_PODAN</name>
<evidence type="ECO:0000313" key="1">
    <source>
        <dbReference type="EMBL" id="CAP71824.1"/>
    </source>
</evidence>
<accession>B2B3Y8</accession>
<dbReference type="VEuPathDB" id="FungiDB:PODANS_6_7660"/>
<proteinExistence type="predicted"/>
<reference evidence="1 3" key="1">
    <citation type="journal article" date="2008" name="Genome Biol.">
        <title>The genome sequence of the model ascomycete fungus Podospora anserina.</title>
        <authorList>
            <person name="Espagne E."/>
            <person name="Lespinet O."/>
            <person name="Malagnac F."/>
            <person name="Da Silva C."/>
            <person name="Jaillon O."/>
            <person name="Porcel B.M."/>
            <person name="Couloux A."/>
            <person name="Aury J.-M."/>
            <person name="Segurens B."/>
            <person name="Poulain J."/>
            <person name="Anthouard V."/>
            <person name="Grossetete S."/>
            <person name="Khalili H."/>
            <person name="Coppin E."/>
            <person name="Dequard-Chablat M."/>
            <person name="Picard M."/>
            <person name="Contamine V."/>
            <person name="Arnaise S."/>
            <person name="Bourdais A."/>
            <person name="Berteaux-Lecellier V."/>
            <person name="Gautheret D."/>
            <person name="de Vries R.P."/>
            <person name="Battaglia E."/>
            <person name="Coutinho P.M."/>
            <person name="Danchin E.G.J."/>
            <person name="Henrissat B."/>
            <person name="El Khoury R."/>
            <person name="Sainsard-Chanet A."/>
            <person name="Boivin A."/>
            <person name="Pinan-Lucarre B."/>
            <person name="Sellem C.H."/>
            <person name="Debuchy R."/>
            <person name="Wincker P."/>
            <person name="Weissenbach J."/>
            <person name="Silar P."/>
        </authorList>
    </citation>
    <scope>NUCLEOTIDE SEQUENCE [LARGE SCALE GENOMIC DNA]</scope>
    <source>
        <strain evidence="3">S / ATCC MYA-4624 / DSM 980 / FGSC 10383</strain>
        <strain evidence="1">S mat+</strain>
    </source>
</reference>
<keyword evidence="3" id="KW-1185">Reference proteome</keyword>
<gene>
    <name evidence="1" type="ORF">PODANS_6_7660</name>
</gene>
<dbReference type="HOGENOM" id="CLU_719860_0_0_1"/>
<sequence length="384" mass="42759">MEGKRRVHIHVFWWSAGEARSGVCLKAKRKQAPMTLGKFRAVDSRTRPARCYRFMDVHRVSCGLVKYGHGRNDIGVPGASWQQVTTLSCASWVSGISKLACTTYKALKKASRKRTLAANLCYGRMIAEAITPSESGARYRLRLLFKSHLGKGASGGSADDYYACLWCPDFDLHLPDGPVPVPMPDNVTRLATAIAIKDHFRRHGRGKLEKPPRYDGEMLEFMEGARIMGVMFPEKCEGKWCLGRHDGMFGAVPSKVIELRAPQESEVPVGGESGMIVTTRWKWTPPKSGGVAWVAFGKGEVITNVQCRLKFCSAIIRHDFGFDLTSVLQVFMRITGAGMGQIARARLVHFPSHMSICRPSKRKSQLHRDVQAGDCFCLEDNLRV</sequence>
<dbReference type="EMBL" id="FO904941">
    <property type="protein sequence ID" value="CDP31215.1"/>
    <property type="molecule type" value="Genomic_DNA"/>
</dbReference>
<evidence type="ECO:0000313" key="2">
    <source>
        <dbReference type="EMBL" id="CDP31215.1"/>
    </source>
</evidence>
<dbReference type="SUPFAM" id="SSF50044">
    <property type="entry name" value="SH3-domain"/>
    <property type="match status" value="1"/>
</dbReference>
<dbReference type="OrthoDB" id="5243589at2759"/>
<dbReference type="RefSeq" id="XP_001910688.1">
    <property type="nucleotide sequence ID" value="XM_001910653.1"/>
</dbReference>
<organism evidence="1">
    <name type="scientific">Podospora anserina (strain S / ATCC MYA-4624 / DSM 980 / FGSC 10383)</name>
    <name type="common">Pleurage anserina</name>
    <dbReference type="NCBI Taxonomy" id="515849"/>
    <lineage>
        <taxon>Eukaryota</taxon>
        <taxon>Fungi</taxon>
        <taxon>Dikarya</taxon>
        <taxon>Ascomycota</taxon>
        <taxon>Pezizomycotina</taxon>
        <taxon>Sordariomycetes</taxon>
        <taxon>Sordariomycetidae</taxon>
        <taxon>Sordariales</taxon>
        <taxon>Podosporaceae</taxon>
        <taxon>Podospora</taxon>
        <taxon>Podospora anserina</taxon>
    </lineage>
</organism>
<dbReference type="Proteomes" id="UP000001197">
    <property type="component" value="Chromosome 6"/>
</dbReference>
<reference evidence="1" key="2">
    <citation type="submission" date="2008-07" db="EMBL/GenBank/DDBJ databases">
        <authorList>
            <person name="Genoscope - CEA"/>
        </authorList>
    </citation>
    <scope>NUCLEOTIDE SEQUENCE</scope>
    <source>
        <strain evidence="1">S mat+</strain>
    </source>
</reference>